<evidence type="ECO:0000313" key="1">
    <source>
        <dbReference type="EMBL" id="KAK3891626.1"/>
    </source>
</evidence>
<dbReference type="InterPro" id="IPR012337">
    <property type="entry name" value="RNaseH-like_sf"/>
</dbReference>
<reference evidence="1" key="1">
    <citation type="submission" date="2023-10" db="EMBL/GenBank/DDBJ databases">
        <title>Genome assemblies of two species of porcelain crab, Petrolisthes cinctipes and Petrolisthes manimaculis (Anomura: Porcellanidae).</title>
        <authorList>
            <person name="Angst P."/>
        </authorList>
    </citation>
    <scope>NUCLEOTIDE SEQUENCE</scope>
    <source>
        <strain evidence="1">PB745_01</strain>
        <tissue evidence="1">Gill</tissue>
    </source>
</reference>
<dbReference type="AlphaFoldDB" id="A0AAE1GGS6"/>
<proteinExistence type="predicted"/>
<protein>
    <recommendedName>
        <fullName evidence="3">RNase H type-1 domain-containing protein</fullName>
    </recommendedName>
</protein>
<name>A0AAE1GGS6_PETCI</name>
<gene>
    <name evidence="1" type="ORF">Pcinc_004474</name>
</gene>
<organism evidence="1 2">
    <name type="scientific">Petrolisthes cinctipes</name>
    <name type="common">Flat porcelain crab</name>
    <dbReference type="NCBI Taxonomy" id="88211"/>
    <lineage>
        <taxon>Eukaryota</taxon>
        <taxon>Metazoa</taxon>
        <taxon>Ecdysozoa</taxon>
        <taxon>Arthropoda</taxon>
        <taxon>Crustacea</taxon>
        <taxon>Multicrustacea</taxon>
        <taxon>Malacostraca</taxon>
        <taxon>Eumalacostraca</taxon>
        <taxon>Eucarida</taxon>
        <taxon>Decapoda</taxon>
        <taxon>Pleocyemata</taxon>
        <taxon>Anomura</taxon>
        <taxon>Galatheoidea</taxon>
        <taxon>Porcellanidae</taxon>
        <taxon>Petrolisthes</taxon>
    </lineage>
</organism>
<sequence>MVLARLRWQVGELYPNKFAFQAHRSTSTGFMTLLGKQRSSKGLVNPEKSRYMVFGLPPPNRPICLGHMDLQATVAHQYLGVWPDLGLTFWPHVHYVRDRMQVHTKVLQLLSWRSFGASVAVKRHFYTAAIRSVADYCAPYLPAPQLRHAFQQPLNIKPDGEWVHAIADAAWTLLIKEALWLHLLVLLQHTEDQQATTINVFNDSLAALQSLSQIMPKDNRFLLSQIQRSLQTLHRLEKSTSFHWVPEHIGFAGNKSADVIARRAAQGLRSTML</sequence>
<dbReference type="GO" id="GO:0003676">
    <property type="term" value="F:nucleic acid binding"/>
    <property type="evidence" value="ECO:0007669"/>
    <property type="project" value="InterPro"/>
</dbReference>
<evidence type="ECO:0008006" key="3">
    <source>
        <dbReference type="Google" id="ProtNLM"/>
    </source>
</evidence>
<keyword evidence="2" id="KW-1185">Reference proteome</keyword>
<dbReference type="Gene3D" id="3.30.420.10">
    <property type="entry name" value="Ribonuclease H-like superfamily/Ribonuclease H"/>
    <property type="match status" value="1"/>
</dbReference>
<dbReference type="Proteomes" id="UP001286313">
    <property type="component" value="Unassembled WGS sequence"/>
</dbReference>
<accession>A0AAE1GGS6</accession>
<dbReference type="InterPro" id="IPR036397">
    <property type="entry name" value="RNaseH_sf"/>
</dbReference>
<dbReference type="EMBL" id="JAWQEG010000322">
    <property type="protein sequence ID" value="KAK3891626.1"/>
    <property type="molecule type" value="Genomic_DNA"/>
</dbReference>
<dbReference type="SUPFAM" id="SSF53098">
    <property type="entry name" value="Ribonuclease H-like"/>
    <property type="match status" value="1"/>
</dbReference>
<evidence type="ECO:0000313" key="2">
    <source>
        <dbReference type="Proteomes" id="UP001286313"/>
    </source>
</evidence>
<comment type="caution">
    <text evidence="1">The sequence shown here is derived from an EMBL/GenBank/DDBJ whole genome shotgun (WGS) entry which is preliminary data.</text>
</comment>